<feature type="domain" description="NADP-dependent oxidoreductase" evidence="1">
    <location>
        <begin position="16"/>
        <end position="318"/>
    </location>
</feature>
<evidence type="ECO:0000313" key="2">
    <source>
        <dbReference type="EMBL" id="QDU70718.1"/>
    </source>
</evidence>
<dbReference type="Pfam" id="PF00248">
    <property type="entry name" value="Aldo_ket_red"/>
    <property type="match status" value="1"/>
</dbReference>
<accession>A0A518BUR0</accession>
<dbReference type="CDD" id="cd19086">
    <property type="entry name" value="AKR_AKR11C1"/>
    <property type="match status" value="1"/>
</dbReference>
<dbReference type="SUPFAM" id="SSF51430">
    <property type="entry name" value="NAD(P)-linked oxidoreductase"/>
    <property type="match status" value="1"/>
</dbReference>
<dbReference type="RefSeq" id="WP_145444872.1">
    <property type="nucleotide sequence ID" value="NZ_CP036280.1"/>
</dbReference>
<reference evidence="2 3" key="1">
    <citation type="submission" date="2019-02" db="EMBL/GenBank/DDBJ databases">
        <title>Deep-cultivation of Planctomycetes and their phenomic and genomic characterization uncovers novel biology.</title>
        <authorList>
            <person name="Wiegand S."/>
            <person name="Jogler M."/>
            <person name="Boedeker C."/>
            <person name="Pinto D."/>
            <person name="Vollmers J."/>
            <person name="Rivas-Marin E."/>
            <person name="Kohn T."/>
            <person name="Peeters S.H."/>
            <person name="Heuer A."/>
            <person name="Rast P."/>
            <person name="Oberbeckmann S."/>
            <person name="Bunk B."/>
            <person name="Jeske O."/>
            <person name="Meyerdierks A."/>
            <person name="Storesund J.E."/>
            <person name="Kallscheuer N."/>
            <person name="Luecker S."/>
            <person name="Lage O.M."/>
            <person name="Pohl T."/>
            <person name="Merkel B.J."/>
            <person name="Hornburger P."/>
            <person name="Mueller R.-W."/>
            <person name="Bruemmer F."/>
            <person name="Labrenz M."/>
            <person name="Spormann A.M."/>
            <person name="Op den Camp H."/>
            <person name="Overmann J."/>
            <person name="Amann R."/>
            <person name="Jetten M.S.M."/>
            <person name="Mascher T."/>
            <person name="Medema M.H."/>
            <person name="Devos D.P."/>
            <person name="Kaster A.-K."/>
            <person name="Ovreas L."/>
            <person name="Rohde M."/>
            <person name="Galperin M.Y."/>
            <person name="Jogler C."/>
        </authorList>
    </citation>
    <scope>NUCLEOTIDE SEQUENCE [LARGE SCALE GENOMIC DNA]</scope>
    <source>
        <strain evidence="2 3">Pan265</strain>
    </source>
</reference>
<evidence type="ECO:0000313" key="3">
    <source>
        <dbReference type="Proteomes" id="UP000320386"/>
    </source>
</evidence>
<dbReference type="Proteomes" id="UP000320386">
    <property type="component" value="Chromosome"/>
</dbReference>
<dbReference type="PANTHER" id="PTHR43312">
    <property type="entry name" value="D-THREO-ALDOSE 1-DEHYDROGENASE"/>
    <property type="match status" value="1"/>
</dbReference>
<dbReference type="GO" id="GO:0016491">
    <property type="term" value="F:oxidoreductase activity"/>
    <property type="evidence" value="ECO:0007669"/>
    <property type="project" value="UniProtKB-KW"/>
</dbReference>
<gene>
    <name evidence="2" type="primary">yhdN_1</name>
    <name evidence="2" type="ORF">Pan265_05510</name>
</gene>
<dbReference type="EC" id="1.1.1.-" evidence="2"/>
<dbReference type="KEGG" id="mcad:Pan265_05510"/>
<dbReference type="OrthoDB" id="9773828at2"/>
<proteinExistence type="predicted"/>
<dbReference type="EMBL" id="CP036280">
    <property type="protein sequence ID" value="QDU70718.1"/>
    <property type="molecule type" value="Genomic_DNA"/>
</dbReference>
<dbReference type="InterPro" id="IPR023210">
    <property type="entry name" value="NADP_OxRdtase_dom"/>
</dbReference>
<protein>
    <submittedName>
        <fullName evidence="2">General stress protein 69</fullName>
        <ecNumber evidence="2">1.1.1.-</ecNumber>
    </submittedName>
</protein>
<evidence type="ECO:0000259" key="1">
    <source>
        <dbReference type="Pfam" id="PF00248"/>
    </source>
</evidence>
<keyword evidence="2" id="KW-0560">Oxidoreductase</keyword>
<dbReference type="AlphaFoldDB" id="A0A518BUR0"/>
<organism evidence="2 3">
    <name type="scientific">Mucisphaera calidilacus</name>
    <dbReference type="NCBI Taxonomy" id="2527982"/>
    <lineage>
        <taxon>Bacteria</taxon>
        <taxon>Pseudomonadati</taxon>
        <taxon>Planctomycetota</taxon>
        <taxon>Phycisphaerae</taxon>
        <taxon>Phycisphaerales</taxon>
        <taxon>Phycisphaeraceae</taxon>
        <taxon>Mucisphaera</taxon>
    </lineage>
</organism>
<dbReference type="InterPro" id="IPR036812">
    <property type="entry name" value="NAD(P)_OxRdtase_dom_sf"/>
</dbReference>
<name>A0A518BUR0_9BACT</name>
<dbReference type="InterPro" id="IPR053135">
    <property type="entry name" value="AKR2_Oxidoreductase"/>
</dbReference>
<dbReference type="PANTHER" id="PTHR43312:SF1">
    <property type="entry name" value="NADP-DEPENDENT OXIDOREDUCTASE DOMAIN-CONTAINING PROTEIN"/>
    <property type="match status" value="1"/>
</dbReference>
<keyword evidence="3" id="KW-1185">Reference proteome</keyword>
<sequence>MDMRTIPGTDLTVSLLAFGNFVFGTNWWGDFSDDEAVSIQNRAVDLGVTFFDTAPAYGNGRAEQLLGRTIREIGREKLTISTKFGYDLVADPGVEGSHRERRQNFSPAHVRRELEQSLRDLDIETIDLYQAHNIKLEHYADELFETLETLKVEGKIRHWGVALGPAIGWREEGHQALLERSAATVQTVYNLYEQAPGRELCEIATQTGKGGVIARVPTNSGILDDEFKSPDHKFAQNDHRKFRDKAWLVYGLKKNDMVRPVAEQLGLSLRQLATKWLASQPGLVSIEPNMLSLEDVTEYAAACAGDALPDAVLKQLSSWYDDDYGLGDEAHPCDIKSSTAEGGAVRSDYLAPSLT</sequence>
<dbReference type="Gene3D" id="3.20.20.100">
    <property type="entry name" value="NADP-dependent oxidoreductase domain"/>
    <property type="match status" value="1"/>
</dbReference>